<dbReference type="STRING" id="4155.A0A022PRS3"/>
<sequence length="404" mass="46290">MAARSFFFTLTRNARKGNKTPFRSISSSNEAVRQDQIAITHEGIADDFAEDENDDLKSRIFRLRLPKRSVSNVLQKWVNEGHQITVSDLRSISKDLRRSHRYKHALEISEWMISHEEYKLSDSDYAVRINLMTQVFGIDAAERYFESLPSSEKTSETYTALLHSYAALKHIDKAEELYERIQKANLSLTAITYNELMTLYISVGQLEKVPSVIEEMKRQNVKRDLFTYNLWVSSCAASLNIDEAMRVLDEMSLDLGCDESWIRYSKLARIYICGNQMVNSDNGCLVESEKGSVTQRELISYDFLVVLYGGLGDKEKLDQIWKSLRMTRQKMIGRNYVCVISSYLINGCLKEVGEIIEQWKQSATSEFDESLCKKLVDAFEEVGMKDEAVSFGMVLSEKGCDFVG</sequence>
<name>A0A022PRS3_ERYGU</name>
<organism evidence="4 5">
    <name type="scientific">Erythranthe guttata</name>
    <name type="common">Yellow monkey flower</name>
    <name type="synonym">Mimulus guttatus</name>
    <dbReference type="NCBI Taxonomy" id="4155"/>
    <lineage>
        <taxon>Eukaryota</taxon>
        <taxon>Viridiplantae</taxon>
        <taxon>Streptophyta</taxon>
        <taxon>Embryophyta</taxon>
        <taxon>Tracheophyta</taxon>
        <taxon>Spermatophyta</taxon>
        <taxon>Magnoliopsida</taxon>
        <taxon>eudicotyledons</taxon>
        <taxon>Gunneridae</taxon>
        <taxon>Pentapetalae</taxon>
        <taxon>asterids</taxon>
        <taxon>lamiids</taxon>
        <taxon>Lamiales</taxon>
        <taxon>Phrymaceae</taxon>
        <taxon>Erythranthe</taxon>
    </lineage>
</organism>
<evidence type="ECO:0000313" key="5">
    <source>
        <dbReference type="Proteomes" id="UP000030748"/>
    </source>
</evidence>
<dbReference type="Pfam" id="PF01535">
    <property type="entry name" value="PPR"/>
    <property type="match status" value="1"/>
</dbReference>
<dbReference type="AlphaFoldDB" id="A0A022PRS3"/>
<dbReference type="OrthoDB" id="185373at2759"/>
<dbReference type="Proteomes" id="UP000030748">
    <property type="component" value="Unassembled WGS sequence"/>
</dbReference>
<dbReference type="GO" id="GO:0003729">
    <property type="term" value="F:mRNA binding"/>
    <property type="evidence" value="ECO:0007669"/>
    <property type="project" value="UniProtKB-ARBA"/>
</dbReference>
<evidence type="ECO:0000313" key="4">
    <source>
        <dbReference type="EMBL" id="EYU18441.1"/>
    </source>
</evidence>
<gene>
    <name evidence="4" type="ORF">MIMGU_mgv1a007532mg</name>
</gene>
<accession>A0A022PRS3</accession>
<dbReference type="eggNOG" id="KOG4197">
    <property type="taxonomic scope" value="Eukaryota"/>
</dbReference>
<evidence type="ECO:0000256" key="1">
    <source>
        <dbReference type="ARBA" id="ARBA00007626"/>
    </source>
</evidence>
<dbReference type="PANTHER" id="PTHR45717:SF4">
    <property type="entry name" value="OS04G0450200 PROTEIN"/>
    <property type="match status" value="1"/>
</dbReference>
<dbReference type="SUPFAM" id="SSF48452">
    <property type="entry name" value="TPR-like"/>
    <property type="match status" value="1"/>
</dbReference>
<dbReference type="EMBL" id="KI632331">
    <property type="protein sequence ID" value="EYU18441.1"/>
    <property type="molecule type" value="Genomic_DNA"/>
</dbReference>
<evidence type="ECO:0000256" key="3">
    <source>
        <dbReference type="PROSITE-ProRule" id="PRU00708"/>
    </source>
</evidence>
<protein>
    <recommendedName>
        <fullName evidence="6">Pentacotripeptide-repeat region of PRORP domain-containing protein</fullName>
    </recommendedName>
</protein>
<dbReference type="InterPro" id="IPR002885">
    <property type="entry name" value="PPR_rpt"/>
</dbReference>
<dbReference type="PhylomeDB" id="A0A022PRS3"/>
<evidence type="ECO:0000256" key="2">
    <source>
        <dbReference type="ARBA" id="ARBA00022737"/>
    </source>
</evidence>
<feature type="repeat" description="PPR" evidence="3">
    <location>
        <begin position="189"/>
        <end position="223"/>
    </location>
</feature>
<keyword evidence="5" id="KW-1185">Reference proteome</keyword>
<reference evidence="4 5" key="1">
    <citation type="journal article" date="2013" name="Proc. Natl. Acad. Sci. U.S.A.">
        <title>Fine-scale variation in meiotic recombination in Mimulus inferred from population shotgun sequencing.</title>
        <authorList>
            <person name="Hellsten U."/>
            <person name="Wright K.M."/>
            <person name="Jenkins J."/>
            <person name="Shu S."/>
            <person name="Yuan Y."/>
            <person name="Wessler S.R."/>
            <person name="Schmutz J."/>
            <person name="Willis J.H."/>
            <person name="Rokhsar D.S."/>
        </authorList>
    </citation>
    <scope>NUCLEOTIDE SEQUENCE [LARGE SCALE GENOMIC DNA]</scope>
    <source>
        <strain evidence="5">cv. DUN x IM62</strain>
    </source>
</reference>
<feature type="repeat" description="PPR" evidence="3">
    <location>
        <begin position="154"/>
        <end position="188"/>
    </location>
</feature>
<keyword evidence="2" id="KW-0677">Repeat</keyword>
<dbReference type="PANTHER" id="PTHR45717">
    <property type="entry name" value="OS12G0527900 PROTEIN"/>
    <property type="match status" value="1"/>
</dbReference>
<dbReference type="Pfam" id="PF13041">
    <property type="entry name" value="PPR_2"/>
    <property type="match status" value="1"/>
</dbReference>
<dbReference type="Gene3D" id="1.25.40.10">
    <property type="entry name" value="Tetratricopeptide repeat domain"/>
    <property type="match status" value="1"/>
</dbReference>
<dbReference type="KEGG" id="egt:105949556"/>
<comment type="similarity">
    <text evidence="1">Belongs to the PPR family. P subfamily.</text>
</comment>
<evidence type="ECO:0008006" key="6">
    <source>
        <dbReference type="Google" id="ProtNLM"/>
    </source>
</evidence>
<dbReference type="InterPro" id="IPR011990">
    <property type="entry name" value="TPR-like_helical_dom_sf"/>
</dbReference>
<dbReference type="GO" id="GO:0005739">
    <property type="term" value="C:mitochondrion"/>
    <property type="evidence" value="ECO:0000318"/>
    <property type="project" value="GO_Central"/>
</dbReference>
<dbReference type="FunFam" id="1.25.40.10:FF:001248">
    <property type="entry name" value="Pentatricopeptide repeat-containing protein At5g09450, mitochondrial"/>
    <property type="match status" value="1"/>
</dbReference>
<dbReference type="NCBIfam" id="TIGR00756">
    <property type="entry name" value="PPR"/>
    <property type="match status" value="3"/>
</dbReference>
<dbReference type="OMA" id="NYICIIS"/>
<dbReference type="PROSITE" id="PS51375">
    <property type="entry name" value="PPR"/>
    <property type="match status" value="2"/>
</dbReference>
<proteinExistence type="inferred from homology"/>